<dbReference type="Proteomes" id="UP000886595">
    <property type="component" value="Unassembled WGS sequence"/>
</dbReference>
<accession>A0A8X7PMX4</accession>
<keyword evidence="2" id="KW-1185">Reference proteome</keyword>
<evidence type="ECO:0000313" key="1">
    <source>
        <dbReference type="EMBL" id="KAG2254435.1"/>
    </source>
</evidence>
<sequence length="103" mass="11912">MASKLQKWRNLSNRIDLISRRDALSTIRLLHEGPDTMEELLDRHLAKKEKPPLINDDEAEYLAASASCRRRWSLIPGHIARDSVLHVDGFEGSPVERRAERER</sequence>
<dbReference type="PANTHER" id="PTHR47484:SF1">
    <property type="entry name" value="COMPLEX 1 PROTEIN CONTAINING PROTEIN, EXPRESSED"/>
    <property type="match status" value="1"/>
</dbReference>
<name>A0A8X7PMX4_BRACI</name>
<dbReference type="AlphaFoldDB" id="A0A8X7PMX4"/>
<organism evidence="1 2">
    <name type="scientific">Brassica carinata</name>
    <name type="common">Ethiopian mustard</name>
    <name type="synonym">Abyssinian cabbage</name>
    <dbReference type="NCBI Taxonomy" id="52824"/>
    <lineage>
        <taxon>Eukaryota</taxon>
        <taxon>Viridiplantae</taxon>
        <taxon>Streptophyta</taxon>
        <taxon>Embryophyta</taxon>
        <taxon>Tracheophyta</taxon>
        <taxon>Spermatophyta</taxon>
        <taxon>Magnoliopsida</taxon>
        <taxon>eudicotyledons</taxon>
        <taxon>Gunneridae</taxon>
        <taxon>Pentapetalae</taxon>
        <taxon>rosids</taxon>
        <taxon>malvids</taxon>
        <taxon>Brassicales</taxon>
        <taxon>Brassicaceae</taxon>
        <taxon>Brassiceae</taxon>
        <taxon>Brassica</taxon>
    </lineage>
</organism>
<comment type="caution">
    <text evidence="1">The sequence shown here is derived from an EMBL/GenBank/DDBJ whole genome shotgun (WGS) entry which is preliminary data.</text>
</comment>
<dbReference type="OrthoDB" id="74240at2759"/>
<proteinExistence type="predicted"/>
<dbReference type="PANTHER" id="PTHR47484">
    <property type="entry name" value="COMPLEX 1 PROTEIN CONTAINING PROTEIN, EXPRESSED"/>
    <property type="match status" value="1"/>
</dbReference>
<reference evidence="1 2" key="1">
    <citation type="submission" date="2020-02" db="EMBL/GenBank/DDBJ databases">
        <authorList>
            <person name="Ma Q."/>
            <person name="Huang Y."/>
            <person name="Song X."/>
            <person name="Pei D."/>
        </authorList>
    </citation>
    <scope>NUCLEOTIDE SEQUENCE [LARGE SCALE GENOMIC DNA]</scope>
    <source>
        <strain evidence="1">Sxm20200214</strain>
        <tissue evidence="1">Leaf</tissue>
    </source>
</reference>
<gene>
    <name evidence="1" type="ORF">Bca52824_084571</name>
</gene>
<dbReference type="EMBL" id="JAAMPC010000016">
    <property type="protein sequence ID" value="KAG2254435.1"/>
    <property type="molecule type" value="Genomic_DNA"/>
</dbReference>
<evidence type="ECO:0000313" key="2">
    <source>
        <dbReference type="Proteomes" id="UP000886595"/>
    </source>
</evidence>
<protein>
    <submittedName>
        <fullName evidence="1">Uncharacterized protein</fullName>
    </submittedName>
</protein>